<sequence>MNDNKAENEKQPSSGEQTHDIPRTRDFAEVEKTHHHDTDTDADSISINTISSVSSSQQEERPQRSRPASRSLSRHVSESEVRDGFQNLRDPELGPELTEKVDTTAPDPKRSQPRDLDRTRRPSESQKLDVFQEMGRGVYRISLHAYISHIFIPCGPGTRSDRRGARDHPGL</sequence>
<reference evidence="1" key="1">
    <citation type="submission" date="2022-10" db="EMBL/GenBank/DDBJ databases">
        <title>Genome Sequence of Xylaria curta.</title>
        <authorList>
            <person name="Buettner E."/>
        </authorList>
    </citation>
    <scope>NUCLEOTIDE SEQUENCE</scope>
    <source>
        <strain evidence="1">Babe10</strain>
    </source>
</reference>
<accession>A0ACC1P0M8</accession>
<gene>
    <name evidence="1" type="ORF">NUW58_g5881</name>
</gene>
<keyword evidence="2" id="KW-1185">Reference proteome</keyword>
<organism evidence="1 2">
    <name type="scientific">Xylaria curta</name>
    <dbReference type="NCBI Taxonomy" id="42375"/>
    <lineage>
        <taxon>Eukaryota</taxon>
        <taxon>Fungi</taxon>
        <taxon>Dikarya</taxon>
        <taxon>Ascomycota</taxon>
        <taxon>Pezizomycotina</taxon>
        <taxon>Sordariomycetes</taxon>
        <taxon>Xylariomycetidae</taxon>
        <taxon>Xylariales</taxon>
        <taxon>Xylariaceae</taxon>
        <taxon>Xylaria</taxon>
    </lineage>
</organism>
<protein>
    <submittedName>
        <fullName evidence="1">Uncharacterized protein</fullName>
    </submittedName>
</protein>
<evidence type="ECO:0000313" key="2">
    <source>
        <dbReference type="Proteomes" id="UP001143856"/>
    </source>
</evidence>
<dbReference type="Proteomes" id="UP001143856">
    <property type="component" value="Unassembled WGS sequence"/>
</dbReference>
<proteinExistence type="predicted"/>
<dbReference type="EMBL" id="JAPDGR010001227">
    <property type="protein sequence ID" value="KAJ2984781.1"/>
    <property type="molecule type" value="Genomic_DNA"/>
</dbReference>
<name>A0ACC1P0M8_9PEZI</name>
<comment type="caution">
    <text evidence="1">The sequence shown here is derived from an EMBL/GenBank/DDBJ whole genome shotgun (WGS) entry which is preliminary data.</text>
</comment>
<evidence type="ECO:0000313" key="1">
    <source>
        <dbReference type="EMBL" id="KAJ2984781.1"/>
    </source>
</evidence>